<organism evidence="1 2">
    <name type="scientific">Candidatus Uhrbacteria bacterium RIFCSPLOWO2_02_FULL_51_9</name>
    <dbReference type="NCBI Taxonomy" id="1802410"/>
    <lineage>
        <taxon>Bacteria</taxon>
        <taxon>Candidatus Uhriibacteriota</taxon>
    </lineage>
</organism>
<dbReference type="EMBL" id="MGES01000018">
    <property type="protein sequence ID" value="OGL89012.1"/>
    <property type="molecule type" value="Genomic_DNA"/>
</dbReference>
<gene>
    <name evidence="1" type="ORF">A3H75_03030</name>
</gene>
<reference evidence="1 2" key="1">
    <citation type="journal article" date="2016" name="Nat. Commun.">
        <title>Thousands of microbial genomes shed light on interconnected biogeochemical processes in an aquifer system.</title>
        <authorList>
            <person name="Anantharaman K."/>
            <person name="Brown C.T."/>
            <person name="Hug L.A."/>
            <person name="Sharon I."/>
            <person name="Castelle C.J."/>
            <person name="Probst A.J."/>
            <person name="Thomas B.C."/>
            <person name="Singh A."/>
            <person name="Wilkins M.J."/>
            <person name="Karaoz U."/>
            <person name="Brodie E.L."/>
            <person name="Williams K.H."/>
            <person name="Hubbard S.S."/>
            <person name="Banfield J.F."/>
        </authorList>
    </citation>
    <scope>NUCLEOTIDE SEQUENCE [LARGE SCALE GENOMIC DNA]</scope>
</reference>
<dbReference type="Proteomes" id="UP000176678">
    <property type="component" value="Unassembled WGS sequence"/>
</dbReference>
<evidence type="ECO:0000313" key="1">
    <source>
        <dbReference type="EMBL" id="OGL89012.1"/>
    </source>
</evidence>
<dbReference type="STRING" id="1802410.A3H75_03030"/>
<proteinExistence type="predicted"/>
<sequence length="146" mass="16733">MDDERRGTPQPIELPEERSHVGVWRVPPDLCPDRARVVSILAWRLAETSFYAFKVETLGRSFRERTARLLVTFETAGSFVPMLMEFVTEVEIDGTRYRRIHDECDLCSALSDESYCVVMSIAIADGMLFPRKISEDIEFVFAVPEP</sequence>
<accession>A0A1F7VEP6</accession>
<protein>
    <submittedName>
        <fullName evidence="1">Uncharacterized protein</fullName>
    </submittedName>
</protein>
<dbReference type="AlphaFoldDB" id="A0A1F7VEP6"/>
<comment type="caution">
    <text evidence="1">The sequence shown here is derived from an EMBL/GenBank/DDBJ whole genome shotgun (WGS) entry which is preliminary data.</text>
</comment>
<name>A0A1F7VEP6_9BACT</name>
<evidence type="ECO:0000313" key="2">
    <source>
        <dbReference type="Proteomes" id="UP000176678"/>
    </source>
</evidence>